<feature type="non-terminal residue" evidence="1">
    <location>
        <position position="1"/>
    </location>
</feature>
<name>A0A8S4QRV7_9NEOP</name>
<dbReference type="AlphaFoldDB" id="A0A8S4QRV7"/>
<organism evidence="1 2">
    <name type="scientific">Pararge aegeria aegeria</name>
    <dbReference type="NCBI Taxonomy" id="348720"/>
    <lineage>
        <taxon>Eukaryota</taxon>
        <taxon>Metazoa</taxon>
        <taxon>Ecdysozoa</taxon>
        <taxon>Arthropoda</taxon>
        <taxon>Hexapoda</taxon>
        <taxon>Insecta</taxon>
        <taxon>Pterygota</taxon>
        <taxon>Neoptera</taxon>
        <taxon>Endopterygota</taxon>
        <taxon>Lepidoptera</taxon>
        <taxon>Glossata</taxon>
        <taxon>Ditrysia</taxon>
        <taxon>Papilionoidea</taxon>
        <taxon>Nymphalidae</taxon>
        <taxon>Satyrinae</taxon>
        <taxon>Satyrini</taxon>
        <taxon>Parargina</taxon>
        <taxon>Pararge</taxon>
    </lineage>
</organism>
<protein>
    <submittedName>
        <fullName evidence="1">Jg16498 protein</fullName>
    </submittedName>
</protein>
<reference evidence="1" key="1">
    <citation type="submission" date="2022-03" db="EMBL/GenBank/DDBJ databases">
        <authorList>
            <person name="Lindestad O."/>
        </authorList>
    </citation>
    <scope>NUCLEOTIDE SEQUENCE</scope>
</reference>
<proteinExistence type="predicted"/>
<keyword evidence="2" id="KW-1185">Reference proteome</keyword>
<evidence type="ECO:0000313" key="1">
    <source>
        <dbReference type="EMBL" id="CAH2215849.1"/>
    </source>
</evidence>
<accession>A0A8S4QRV7</accession>
<dbReference type="EMBL" id="CAKXAJ010013119">
    <property type="protein sequence ID" value="CAH2215849.1"/>
    <property type="molecule type" value="Genomic_DNA"/>
</dbReference>
<evidence type="ECO:0000313" key="2">
    <source>
        <dbReference type="Proteomes" id="UP000838756"/>
    </source>
</evidence>
<dbReference type="Proteomes" id="UP000838756">
    <property type="component" value="Unassembled WGS sequence"/>
</dbReference>
<comment type="caution">
    <text evidence="1">The sequence shown here is derived from an EMBL/GenBank/DDBJ whole genome shotgun (WGS) entry which is preliminary data.</text>
</comment>
<sequence>DGYSVIKPRTQASSTYRRRACWVLRMECLEGTAADEPLAGQRCLSLEVSNILGVRWQPAVQQKPTKALT</sequence>
<gene>
    <name evidence="1" type="primary">jg16498</name>
    <name evidence="1" type="ORF">PAEG_LOCUS3933</name>
</gene>